<evidence type="ECO:0000313" key="1">
    <source>
        <dbReference type="EMBL" id="RKU43532.1"/>
    </source>
</evidence>
<reference evidence="1 2" key="1">
    <citation type="submission" date="2018-08" db="EMBL/GenBank/DDBJ databases">
        <title>Draft genome of the lignicolous fungus Coniochaeta pulveracea.</title>
        <authorList>
            <person name="Borstlap C.J."/>
            <person name="De Witt R.N."/>
            <person name="Botha A."/>
            <person name="Volschenk H."/>
        </authorList>
    </citation>
    <scope>NUCLEOTIDE SEQUENCE [LARGE SCALE GENOMIC DNA]</scope>
    <source>
        <strain evidence="1 2">CAB683</strain>
    </source>
</reference>
<dbReference type="Proteomes" id="UP000275385">
    <property type="component" value="Unassembled WGS sequence"/>
</dbReference>
<gene>
    <name evidence="1" type="ORF">DL546_006854</name>
</gene>
<proteinExistence type="predicted"/>
<dbReference type="EMBL" id="QVQW01000042">
    <property type="protein sequence ID" value="RKU43532.1"/>
    <property type="molecule type" value="Genomic_DNA"/>
</dbReference>
<accession>A0A420Y6N2</accession>
<name>A0A420Y6N2_9PEZI</name>
<keyword evidence="2" id="KW-1185">Reference proteome</keyword>
<protein>
    <submittedName>
        <fullName evidence="1">Uncharacterized protein</fullName>
    </submittedName>
</protein>
<evidence type="ECO:0000313" key="2">
    <source>
        <dbReference type="Proteomes" id="UP000275385"/>
    </source>
</evidence>
<dbReference type="AlphaFoldDB" id="A0A420Y6N2"/>
<organism evidence="1 2">
    <name type="scientific">Coniochaeta pulveracea</name>
    <dbReference type="NCBI Taxonomy" id="177199"/>
    <lineage>
        <taxon>Eukaryota</taxon>
        <taxon>Fungi</taxon>
        <taxon>Dikarya</taxon>
        <taxon>Ascomycota</taxon>
        <taxon>Pezizomycotina</taxon>
        <taxon>Sordariomycetes</taxon>
        <taxon>Sordariomycetidae</taxon>
        <taxon>Coniochaetales</taxon>
        <taxon>Coniochaetaceae</taxon>
        <taxon>Coniochaeta</taxon>
    </lineage>
</organism>
<sequence>MGDKSQQSRHPLILSFLINRQARGTVRARIVRSPVLLLDPLNKFRDHMLRIRTLHSSYQGLQPLPQLLSACSIDGDFGASQRSDFTKQASLDNLSQPSLLTISPRMIKERSYDASSKSDRQAQDLGSS</sequence>
<comment type="caution">
    <text evidence="1">The sequence shown here is derived from an EMBL/GenBank/DDBJ whole genome shotgun (WGS) entry which is preliminary data.</text>
</comment>